<dbReference type="EMBL" id="KN405565">
    <property type="protein sequence ID" value="KHG16161.1"/>
    <property type="molecule type" value="Genomic_DNA"/>
</dbReference>
<gene>
    <name evidence="1" type="ORF">F383_10725</name>
</gene>
<evidence type="ECO:0000313" key="2">
    <source>
        <dbReference type="Proteomes" id="UP000032142"/>
    </source>
</evidence>
<organism evidence="1 2">
    <name type="scientific">Gossypium arboreum</name>
    <name type="common">Tree cotton</name>
    <name type="synonym">Gossypium nanking</name>
    <dbReference type="NCBI Taxonomy" id="29729"/>
    <lineage>
        <taxon>Eukaryota</taxon>
        <taxon>Viridiplantae</taxon>
        <taxon>Streptophyta</taxon>
        <taxon>Embryophyta</taxon>
        <taxon>Tracheophyta</taxon>
        <taxon>Spermatophyta</taxon>
        <taxon>Magnoliopsida</taxon>
        <taxon>eudicotyledons</taxon>
        <taxon>Gunneridae</taxon>
        <taxon>Pentapetalae</taxon>
        <taxon>rosids</taxon>
        <taxon>malvids</taxon>
        <taxon>Malvales</taxon>
        <taxon>Malvaceae</taxon>
        <taxon>Malvoideae</taxon>
        <taxon>Gossypium</taxon>
    </lineage>
</organism>
<keyword evidence="2" id="KW-1185">Reference proteome</keyword>
<proteinExistence type="predicted"/>
<protein>
    <submittedName>
        <fullName evidence="1">Uncharacterized protein</fullName>
    </submittedName>
</protein>
<dbReference type="AlphaFoldDB" id="A0A0B0NYI7"/>
<reference evidence="2" key="1">
    <citation type="submission" date="2014-09" db="EMBL/GenBank/DDBJ databases">
        <authorList>
            <person name="Mudge J."/>
            <person name="Ramaraj T."/>
            <person name="Lindquist I.E."/>
            <person name="Bharti A.K."/>
            <person name="Sundararajan A."/>
            <person name="Cameron C.T."/>
            <person name="Woodward J.E."/>
            <person name="May G.D."/>
            <person name="Brubaker C."/>
            <person name="Broadhvest J."/>
            <person name="Wilkins T.A."/>
        </authorList>
    </citation>
    <scope>NUCLEOTIDE SEQUENCE</scope>
    <source>
        <strain evidence="2">cv. AKA8401</strain>
    </source>
</reference>
<evidence type="ECO:0000313" key="1">
    <source>
        <dbReference type="EMBL" id="KHG16161.1"/>
    </source>
</evidence>
<name>A0A0B0NYI7_GOSAR</name>
<dbReference type="Proteomes" id="UP000032142">
    <property type="component" value="Unassembled WGS sequence"/>
</dbReference>
<accession>A0A0B0NYI7</accession>
<sequence length="71" mass="7867">MNSDLSTSSNVTCIASIVNSDHSTSLDACLHNELRPLNELGCYIYHELGPLNKFGFSHISRTRTTQRAQIS</sequence>